<gene>
    <name evidence="2" type="ORF">C672_3581</name>
</gene>
<proteinExistence type="predicted"/>
<dbReference type="EMBL" id="AVNC01000023">
    <property type="protein sequence ID" value="EQK39798.1"/>
    <property type="molecule type" value="Genomic_DNA"/>
</dbReference>
<dbReference type="PATRIC" id="fig|1233171.3.peg.3448"/>
<feature type="transmembrane region" description="Helical" evidence="1">
    <location>
        <begin position="33"/>
        <end position="52"/>
    </location>
</feature>
<name>T4VE73_PARBF</name>
<evidence type="ECO:0000313" key="3">
    <source>
        <dbReference type="Proteomes" id="UP000015688"/>
    </source>
</evidence>
<comment type="caution">
    <text evidence="2">The sequence shown here is derived from an EMBL/GenBank/DDBJ whole genome shotgun (WGS) entry which is preliminary data.</text>
</comment>
<dbReference type="Proteomes" id="UP000015688">
    <property type="component" value="Unassembled WGS sequence"/>
</dbReference>
<dbReference type="AlphaFoldDB" id="T4VE73"/>
<keyword evidence="1" id="KW-0472">Membrane</keyword>
<evidence type="ECO:0000256" key="1">
    <source>
        <dbReference type="SAM" id="Phobius"/>
    </source>
</evidence>
<protein>
    <submittedName>
        <fullName evidence="2">Putative membrane protein</fullName>
    </submittedName>
</protein>
<reference evidence="2 3" key="1">
    <citation type="submission" date="2013-06" db="EMBL/GenBank/DDBJ databases">
        <authorList>
            <person name="Walk S."/>
            <person name="Aronoff D."/>
            <person name="Young V.Y."/>
            <person name="Marsh J."/>
            <person name="Harrison L."/>
            <person name="Daugherty S.C."/>
            <person name="Shefchek K.A."/>
            <person name="Hine E.E."/>
            <person name="Tallon L.J."/>
            <person name="Sadzewicz L.K."/>
            <person name="Rasko D.A."/>
        </authorList>
    </citation>
    <scope>NUCLEOTIDE SEQUENCE [LARGE SCALE GENOMIC DNA]</scope>
    <source>
        <strain evidence="2 3">ATCC 638</strain>
    </source>
</reference>
<dbReference type="RefSeq" id="WP_021434553.1">
    <property type="nucleotide sequence ID" value="NZ_AVNC01000023.1"/>
</dbReference>
<accession>T4VE73</accession>
<evidence type="ECO:0000313" key="2">
    <source>
        <dbReference type="EMBL" id="EQK39798.1"/>
    </source>
</evidence>
<sequence length="67" mass="7573">MILILSCFAFSFILFLLGYTVLGFWGEIGINEFAVDVIKGGFFLTIGMIFILKLGLKLGYWLEAIFK</sequence>
<keyword evidence="1" id="KW-0812">Transmembrane</keyword>
<keyword evidence="1" id="KW-1133">Transmembrane helix</keyword>
<organism evidence="2 3">
    <name type="scientific">Paraclostridium bifermentans ATCC 638 = DSM 14991</name>
    <dbReference type="NCBI Taxonomy" id="1233171"/>
    <lineage>
        <taxon>Bacteria</taxon>
        <taxon>Bacillati</taxon>
        <taxon>Bacillota</taxon>
        <taxon>Clostridia</taxon>
        <taxon>Peptostreptococcales</taxon>
        <taxon>Peptostreptococcaceae</taxon>
        <taxon>Paraclostridium</taxon>
    </lineage>
</organism>